<comment type="caution">
    <text evidence="2">The sequence shown here is derived from an EMBL/GenBank/DDBJ whole genome shotgun (WGS) entry which is preliminary data.</text>
</comment>
<accession>A0A080M090</accession>
<reference evidence="2 3" key="1">
    <citation type="submission" date="2014-02" db="EMBL/GenBank/DDBJ databases">
        <title>Expanding our view of genomic diversity in Candidatus Accumulibacter clades.</title>
        <authorList>
            <person name="Skennerton C.T."/>
            <person name="Barr J.J."/>
            <person name="Slater F.R."/>
            <person name="Bond P.L."/>
            <person name="Tyson G.W."/>
        </authorList>
    </citation>
    <scope>NUCLEOTIDE SEQUENCE [LARGE SCALE GENOMIC DNA]</scope>
    <source>
        <strain evidence="3">BA-91</strain>
    </source>
</reference>
<feature type="region of interest" description="Disordered" evidence="1">
    <location>
        <begin position="177"/>
        <end position="212"/>
    </location>
</feature>
<dbReference type="Proteomes" id="UP000020077">
    <property type="component" value="Unassembled WGS sequence"/>
</dbReference>
<sequence length="240" mass="26817">MVVATDDMRDAHIPVIDDDTEIVGRRPIGARNDQVVKFAIGDLDPTLDKVIPGDHPVGRISEADHRLHPHRRRRQGLARIRTPATIVTWLEACSTLLLAQLIEFCRRHVTGVGATGQEHFFDDLLVARHPLRLVEGPLVVLEPQPVHAVKNRLHRFRSRTYQVGVLDAQDEAAGMVASVSPREKGSARPTDMQETGWRRRKTGTDHGHSSQSGKVPILVEALRQFPGNLQAYLHLRLQLA</sequence>
<proteinExistence type="predicted"/>
<dbReference type="AlphaFoldDB" id="A0A080M090"/>
<dbReference type="EMBL" id="JDVG02000166">
    <property type="protein sequence ID" value="KFB73760.1"/>
    <property type="molecule type" value="Genomic_DNA"/>
</dbReference>
<evidence type="ECO:0000313" key="2">
    <source>
        <dbReference type="EMBL" id="KFB73760.1"/>
    </source>
</evidence>
<name>A0A080M090_9PROT</name>
<evidence type="ECO:0000313" key="3">
    <source>
        <dbReference type="Proteomes" id="UP000020077"/>
    </source>
</evidence>
<organism evidence="2 3">
    <name type="scientific">Candidatus Accumulibacter phosphatis</name>
    <dbReference type="NCBI Taxonomy" id="327160"/>
    <lineage>
        <taxon>Bacteria</taxon>
        <taxon>Pseudomonadati</taxon>
        <taxon>Pseudomonadota</taxon>
        <taxon>Betaproteobacteria</taxon>
        <taxon>Candidatus Accumulibacter</taxon>
    </lineage>
</organism>
<gene>
    <name evidence="2" type="ORF">AW09_000986</name>
</gene>
<evidence type="ECO:0000256" key="1">
    <source>
        <dbReference type="SAM" id="MobiDB-lite"/>
    </source>
</evidence>
<protein>
    <submittedName>
        <fullName evidence="2">Uncharacterized protein</fullName>
    </submittedName>
</protein>